<gene>
    <name evidence="1" type="ORF">K444DRAFT_133296</name>
</gene>
<name>A0A2J6ST95_9HELO</name>
<sequence length="110" mass="12602">MSRYFLRYVQGYLCKCNTGTPYYMHFPHSPAPALFKLSSIIIIDIKSWLPSPISLFLTPDRMPNSMLLKCRKTVTPTMQYPIAFSLLMLTITKHVAGTQMLISTLNPKKM</sequence>
<dbReference type="InParanoid" id="A0A2J6ST95"/>
<evidence type="ECO:0000313" key="1">
    <source>
        <dbReference type="EMBL" id="PMD53994.1"/>
    </source>
</evidence>
<evidence type="ECO:0000313" key="2">
    <source>
        <dbReference type="Proteomes" id="UP000235371"/>
    </source>
</evidence>
<protein>
    <submittedName>
        <fullName evidence="1">Uncharacterized protein</fullName>
    </submittedName>
</protein>
<organism evidence="1 2">
    <name type="scientific">Hyaloscypha bicolor E</name>
    <dbReference type="NCBI Taxonomy" id="1095630"/>
    <lineage>
        <taxon>Eukaryota</taxon>
        <taxon>Fungi</taxon>
        <taxon>Dikarya</taxon>
        <taxon>Ascomycota</taxon>
        <taxon>Pezizomycotina</taxon>
        <taxon>Leotiomycetes</taxon>
        <taxon>Helotiales</taxon>
        <taxon>Hyaloscyphaceae</taxon>
        <taxon>Hyaloscypha</taxon>
        <taxon>Hyaloscypha bicolor</taxon>
    </lineage>
</organism>
<accession>A0A2J6ST95</accession>
<dbReference type="EMBL" id="KZ613866">
    <property type="protein sequence ID" value="PMD53994.1"/>
    <property type="molecule type" value="Genomic_DNA"/>
</dbReference>
<dbReference type="Proteomes" id="UP000235371">
    <property type="component" value="Unassembled WGS sequence"/>
</dbReference>
<dbReference type="GeneID" id="36578553"/>
<reference evidence="1 2" key="1">
    <citation type="submission" date="2016-04" db="EMBL/GenBank/DDBJ databases">
        <title>A degradative enzymes factory behind the ericoid mycorrhizal symbiosis.</title>
        <authorList>
            <consortium name="DOE Joint Genome Institute"/>
            <person name="Martino E."/>
            <person name="Morin E."/>
            <person name="Grelet G."/>
            <person name="Kuo A."/>
            <person name="Kohler A."/>
            <person name="Daghino S."/>
            <person name="Barry K."/>
            <person name="Choi C."/>
            <person name="Cichocki N."/>
            <person name="Clum A."/>
            <person name="Copeland A."/>
            <person name="Hainaut M."/>
            <person name="Haridas S."/>
            <person name="Labutti K."/>
            <person name="Lindquist E."/>
            <person name="Lipzen A."/>
            <person name="Khouja H.-R."/>
            <person name="Murat C."/>
            <person name="Ohm R."/>
            <person name="Olson A."/>
            <person name="Spatafora J."/>
            <person name="Veneault-Fourrey C."/>
            <person name="Henrissat B."/>
            <person name="Grigoriev I."/>
            <person name="Martin F."/>
            <person name="Perotto S."/>
        </authorList>
    </citation>
    <scope>NUCLEOTIDE SEQUENCE [LARGE SCALE GENOMIC DNA]</scope>
    <source>
        <strain evidence="1 2">E</strain>
    </source>
</reference>
<dbReference type="RefSeq" id="XP_024730898.1">
    <property type="nucleotide sequence ID" value="XM_024870471.1"/>
</dbReference>
<dbReference type="AlphaFoldDB" id="A0A2J6ST95"/>
<proteinExistence type="predicted"/>
<keyword evidence="2" id="KW-1185">Reference proteome</keyword>